<dbReference type="InterPro" id="IPR036059">
    <property type="entry name" value="TldD/PmbA_sf"/>
</dbReference>
<keyword evidence="10" id="KW-1185">Reference proteome</keyword>
<evidence type="ECO:0000256" key="1">
    <source>
        <dbReference type="ARBA" id="ARBA00005836"/>
    </source>
</evidence>
<evidence type="ECO:0000256" key="3">
    <source>
        <dbReference type="ARBA" id="ARBA00022801"/>
    </source>
</evidence>
<dbReference type="RefSeq" id="WP_166665550.1">
    <property type="nucleotide sequence ID" value="NZ_SNWQ01000012.1"/>
</dbReference>
<dbReference type="Proteomes" id="UP000295388">
    <property type="component" value="Unassembled WGS sequence"/>
</dbReference>
<dbReference type="InterPro" id="IPR002510">
    <property type="entry name" value="Metalloprtase-TldD/E_N"/>
</dbReference>
<gene>
    <name evidence="9" type="ORF">EV643_11227</name>
</gene>
<feature type="domain" description="Metalloprotease TldD/E C-terminal" evidence="7">
    <location>
        <begin position="244"/>
        <end position="448"/>
    </location>
</feature>
<reference evidence="9 10" key="1">
    <citation type="submission" date="2019-03" db="EMBL/GenBank/DDBJ databases">
        <title>Genomic Encyclopedia of Type Strains, Phase III (KMG-III): the genomes of soil and plant-associated and newly described type strains.</title>
        <authorList>
            <person name="Whitman W."/>
        </authorList>
    </citation>
    <scope>NUCLEOTIDE SEQUENCE [LARGE SCALE GENOMIC DNA]</scope>
    <source>
        <strain evidence="9 10">VKM Ac-2527</strain>
    </source>
</reference>
<feature type="domain" description="Metalloprotease TldD/E central" evidence="8">
    <location>
        <begin position="112"/>
        <end position="189"/>
    </location>
</feature>
<dbReference type="GO" id="GO:0008237">
    <property type="term" value="F:metallopeptidase activity"/>
    <property type="evidence" value="ECO:0007669"/>
    <property type="project" value="UniProtKB-KW"/>
</dbReference>
<dbReference type="InterPro" id="IPR045570">
    <property type="entry name" value="Metalloprtase-TldD/E_cen_dom"/>
</dbReference>
<name>A0A4R6K7R1_9ACTN</name>
<evidence type="ECO:0000259" key="6">
    <source>
        <dbReference type="Pfam" id="PF01523"/>
    </source>
</evidence>
<feature type="domain" description="Metalloprotease TldD/E N-terminal" evidence="6">
    <location>
        <begin position="19"/>
        <end position="83"/>
    </location>
</feature>
<dbReference type="Gene3D" id="3.30.2290.10">
    <property type="entry name" value="PmbA/TldD superfamily"/>
    <property type="match status" value="1"/>
</dbReference>
<comment type="caution">
    <text evidence="9">The sequence shown here is derived from an EMBL/GenBank/DDBJ whole genome shotgun (WGS) entry which is preliminary data.</text>
</comment>
<feature type="compositionally biased region" description="Polar residues" evidence="5">
    <location>
        <begin position="96"/>
        <end position="105"/>
    </location>
</feature>
<evidence type="ECO:0000256" key="5">
    <source>
        <dbReference type="SAM" id="MobiDB-lite"/>
    </source>
</evidence>
<comment type="similarity">
    <text evidence="1">Belongs to the peptidase U62 family.</text>
</comment>
<protein>
    <submittedName>
        <fullName evidence="9">TldD protein</fullName>
    </submittedName>
</protein>
<dbReference type="GO" id="GO:0005829">
    <property type="term" value="C:cytosol"/>
    <property type="evidence" value="ECO:0007669"/>
    <property type="project" value="TreeGrafter"/>
</dbReference>
<dbReference type="AlphaFoldDB" id="A0A4R6K7R1"/>
<proteinExistence type="inferred from homology"/>
<evidence type="ECO:0000256" key="4">
    <source>
        <dbReference type="ARBA" id="ARBA00023049"/>
    </source>
</evidence>
<dbReference type="Pfam" id="PF01523">
    <property type="entry name" value="PmbA_TldD_1st"/>
    <property type="match status" value="1"/>
</dbReference>
<dbReference type="EMBL" id="SNWQ01000012">
    <property type="protein sequence ID" value="TDO45703.1"/>
    <property type="molecule type" value="Genomic_DNA"/>
</dbReference>
<accession>A0A4R6K7R1</accession>
<dbReference type="PANTHER" id="PTHR30624:SF10">
    <property type="entry name" value="CONSERVED PROTEIN"/>
    <property type="match status" value="1"/>
</dbReference>
<keyword evidence="2" id="KW-0645">Protease</keyword>
<dbReference type="GO" id="GO:0006508">
    <property type="term" value="P:proteolysis"/>
    <property type="evidence" value="ECO:0007669"/>
    <property type="project" value="UniProtKB-KW"/>
</dbReference>
<evidence type="ECO:0000259" key="7">
    <source>
        <dbReference type="Pfam" id="PF19289"/>
    </source>
</evidence>
<evidence type="ECO:0000313" key="10">
    <source>
        <dbReference type="Proteomes" id="UP000295388"/>
    </source>
</evidence>
<sequence>MRDTAEIVLGLLPADVQYADVRVVRRTHEQVLVEVDGPGEVGYDDSLGLGLRVVVGGHWGFAATYRLDPQGLDAVVRQAVGQARAAGGGGKVSLGQPVTTRDTWSSPMEVDPFTVALSTKLDLLAATVKEASTAGPLVQQIEASLDFYRDEKVFANTEGALIEQTLTESGGGLMVNAGNGDDLQRRSFPQGVPRQIRGQRGDFATAGFEHVLSLGLDQEAARIGSEAVALLSAPQCPDEITTLVASGNQLAMVLHECAGHPMEADRALGTEVSLAGGTYATPERRGTFRWGSPIVSAYADATIPGALGSFGYDDEGVRAQRTQLVKDGIFLGYMSGRESAAALGAESTGAARADGWQRLPLVRMTNICLEPGDSSLAEMIADTKHGVLVDTNRGFSIDDQRMSFRFATEVGWEIRDGKVGRLLKNCSYEGVTPQFWAGLDALGGPDEWKVHGVPSCNKGEPLQVAHVGHGTVPGRFRNVQVGR</sequence>
<dbReference type="InterPro" id="IPR051463">
    <property type="entry name" value="Peptidase_U62_metallo"/>
</dbReference>
<dbReference type="PANTHER" id="PTHR30624">
    <property type="entry name" value="UNCHARACTERIZED PROTEIN TLDD AND PMBA"/>
    <property type="match status" value="1"/>
</dbReference>
<keyword evidence="3" id="KW-0378">Hydrolase</keyword>
<dbReference type="Pfam" id="PF19290">
    <property type="entry name" value="PmbA_TldD_2nd"/>
    <property type="match status" value="1"/>
</dbReference>
<feature type="region of interest" description="Disordered" evidence="5">
    <location>
        <begin position="86"/>
        <end position="105"/>
    </location>
</feature>
<dbReference type="SUPFAM" id="SSF111283">
    <property type="entry name" value="Putative modulator of DNA gyrase, PmbA/TldD"/>
    <property type="match status" value="1"/>
</dbReference>
<dbReference type="Pfam" id="PF19289">
    <property type="entry name" value="PmbA_TldD_3rd"/>
    <property type="match status" value="1"/>
</dbReference>
<keyword evidence="4" id="KW-0482">Metalloprotease</keyword>
<evidence type="ECO:0000256" key="2">
    <source>
        <dbReference type="ARBA" id="ARBA00022670"/>
    </source>
</evidence>
<dbReference type="InterPro" id="IPR035068">
    <property type="entry name" value="TldD/PmbA_N"/>
</dbReference>
<evidence type="ECO:0000313" key="9">
    <source>
        <dbReference type="EMBL" id="TDO45703.1"/>
    </source>
</evidence>
<evidence type="ECO:0000259" key="8">
    <source>
        <dbReference type="Pfam" id="PF19290"/>
    </source>
</evidence>
<dbReference type="InterPro" id="IPR045569">
    <property type="entry name" value="Metalloprtase-TldD/E_C"/>
</dbReference>
<organism evidence="9 10">
    <name type="scientific">Kribbella caucasensis</name>
    <dbReference type="NCBI Taxonomy" id="2512215"/>
    <lineage>
        <taxon>Bacteria</taxon>
        <taxon>Bacillati</taxon>
        <taxon>Actinomycetota</taxon>
        <taxon>Actinomycetes</taxon>
        <taxon>Propionibacteriales</taxon>
        <taxon>Kribbellaceae</taxon>
        <taxon>Kribbella</taxon>
    </lineage>
</organism>